<name>A0A1B6I1L5_9HEMI</name>
<evidence type="ECO:0000313" key="2">
    <source>
        <dbReference type="EMBL" id="JAS80841.1"/>
    </source>
</evidence>
<accession>A0A1B6I1L5</accession>
<dbReference type="AlphaFoldDB" id="A0A1B6I1L5"/>
<evidence type="ECO:0000313" key="1">
    <source>
        <dbReference type="EMBL" id="JAS75505.1"/>
    </source>
</evidence>
<dbReference type="EMBL" id="GECU01026865">
    <property type="protein sequence ID" value="JAS80841.1"/>
    <property type="molecule type" value="Transcribed_RNA"/>
</dbReference>
<protein>
    <submittedName>
        <fullName evidence="2">Uncharacterized protein</fullName>
    </submittedName>
</protein>
<reference evidence="2" key="1">
    <citation type="submission" date="2015-11" db="EMBL/GenBank/DDBJ databases">
        <title>De novo transcriptome assembly of four potential Pierce s Disease insect vectors from Arizona vineyards.</title>
        <authorList>
            <person name="Tassone E.E."/>
        </authorList>
    </citation>
    <scope>NUCLEOTIDE SEQUENCE</scope>
</reference>
<organism evidence="2">
    <name type="scientific">Homalodisca liturata</name>
    <dbReference type="NCBI Taxonomy" id="320908"/>
    <lineage>
        <taxon>Eukaryota</taxon>
        <taxon>Metazoa</taxon>
        <taxon>Ecdysozoa</taxon>
        <taxon>Arthropoda</taxon>
        <taxon>Hexapoda</taxon>
        <taxon>Insecta</taxon>
        <taxon>Pterygota</taxon>
        <taxon>Neoptera</taxon>
        <taxon>Paraneoptera</taxon>
        <taxon>Hemiptera</taxon>
        <taxon>Auchenorrhyncha</taxon>
        <taxon>Membracoidea</taxon>
        <taxon>Cicadellidae</taxon>
        <taxon>Cicadellinae</taxon>
        <taxon>Proconiini</taxon>
        <taxon>Homalodisca</taxon>
    </lineage>
</organism>
<dbReference type="EMBL" id="GECU01032201">
    <property type="protein sequence ID" value="JAS75505.1"/>
    <property type="molecule type" value="Transcribed_RNA"/>
</dbReference>
<proteinExistence type="predicted"/>
<sequence>MQVILKCFKTSDKDPTYFRNPDNLSINEIDIYALYDSQSDEYSGEFNNTTLENSSVLDITEAESSNNNIAVPGPKAMYTLYPQLIQLLAEGKKLLVICAEYRQVFKTFFGN</sequence>
<gene>
    <name evidence="1" type="ORF">g.33168</name>
    <name evidence="2" type="ORF">g.33169</name>
</gene>